<organism evidence="8 9">
    <name type="scientific">Filobasidium floriforme</name>
    <dbReference type="NCBI Taxonomy" id="5210"/>
    <lineage>
        <taxon>Eukaryota</taxon>
        <taxon>Fungi</taxon>
        <taxon>Dikarya</taxon>
        <taxon>Basidiomycota</taxon>
        <taxon>Agaricomycotina</taxon>
        <taxon>Tremellomycetes</taxon>
        <taxon>Filobasidiales</taxon>
        <taxon>Filobasidiaceae</taxon>
        <taxon>Filobasidium</taxon>
    </lineage>
</organism>
<evidence type="ECO:0000256" key="4">
    <source>
        <dbReference type="ARBA" id="ARBA00022946"/>
    </source>
</evidence>
<comment type="subcellular location">
    <subcellularLocation>
        <location evidence="1">Mitochondrion inner membrane</location>
        <topology evidence="1">Peripheral membrane protein</topology>
        <orientation evidence="1">Matrix side</orientation>
    </subcellularLocation>
</comment>
<dbReference type="InterPro" id="IPR018796">
    <property type="entry name" value="COA8"/>
</dbReference>
<keyword evidence="9" id="KW-1185">Reference proteome</keyword>
<evidence type="ECO:0000256" key="3">
    <source>
        <dbReference type="ARBA" id="ARBA00022792"/>
    </source>
</evidence>
<name>A0A8K0NSH6_9TREE</name>
<feature type="compositionally biased region" description="Polar residues" evidence="7">
    <location>
        <begin position="109"/>
        <end position="118"/>
    </location>
</feature>
<keyword evidence="4" id="KW-0809">Transit peptide</keyword>
<dbReference type="PANTHER" id="PTHR31107:SF2">
    <property type="entry name" value="CYTOCHROME C OXIDASE ASSEMBLY FACTOR 8"/>
    <property type="match status" value="1"/>
</dbReference>
<dbReference type="Pfam" id="PF10231">
    <property type="entry name" value="COA8"/>
    <property type="match status" value="1"/>
</dbReference>
<dbReference type="OrthoDB" id="6246201at2759"/>
<comment type="caution">
    <text evidence="8">The sequence shown here is derived from an EMBL/GenBank/DDBJ whole genome shotgun (WGS) entry which is preliminary data.</text>
</comment>
<evidence type="ECO:0000256" key="1">
    <source>
        <dbReference type="ARBA" id="ARBA00004443"/>
    </source>
</evidence>
<evidence type="ECO:0000256" key="5">
    <source>
        <dbReference type="ARBA" id="ARBA00023128"/>
    </source>
</evidence>
<proteinExistence type="inferred from homology"/>
<evidence type="ECO:0000256" key="7">
    <source>
        <dbReference type="SAM" id="MobiDB-lite"/>
    </source>
</evidence>
<feature type="compositionally biased region" description="Low complexity" evidence="7">
    <location>
        <begin position="38"/>
        <end position="53"/>
    </location>
</feature>
<sequence length="242" mass="26666">MIMNPSSLRYLRGRVRSTAPVFTERTRCLSSRPSKLNTAPASSTAPAPSSSPAGRRTEPDSGGNLVGPSDPISNLRPVIYRSKNPSSSSSASSSRPSASSPATGRSGTDYTPYSISEFSSVSSSGRDRSGSDRRLGEDLAERLRKEAVDRKNHEFWAKTNLLFEAHQAHRLSLLGPAPSPTTSSPDEIARYAADKEKVLAEFYRDWIHANKDRQARWVWEWWADVREDVGSGLRKGLKRLFG</sequence>
<reference evidence="8" key="1">
    <citation type="submission" date="2020-04" db="EMBL/GenBank/DDBJ databases">
        <title>Analysis of mating type loci in Filobasidium floriforme.</title>
        <authorList>
            <person name="Nowrousian M."/>
        </authorList>
    </citation>
    <scope>NUCLEOTIDE SEQUENCE</scope>
    <source>
        <strain evidence="8">CBS 6242</strain>
    </source>
</reference>
<keyword evidence="6" id="KW-0472">Membrane</keyword>
<dbReference type="AlphaFoldDB" id="A0A8K0NSH6"/>
<feature type="compositionally biased region" description="Low complexity" evidence="7">
    <location>
        <begin position="85"/>
        <end position="108"/>
    </location>
</feature>
<evidence type="ECO:0000256" key="2">
    <source>
        <dbReference type="ARBA" id="ARBA00005453"/>
    </source>
</evidence>
<accession>A0A8K0NSH6</accession>
<dbReference type="GO" id="GO:0005743">
    <property type="term" value="C:mitochondrial inner membrane"/>
    <property type="evidence" value="ECO:0007669"/>
    <property type="project" value="UniProtKB-SubCell"/>
</dbReference>
<evidence type="ECO:0000313" key="8">
    <source>
        <dbReference type="EMBL" id="KAG7562939.1"/>
    </source>
</evidence>
<feature type="compositionally biased region" description="Polar residues" evidence="7">
    <location>
        <begin position="28"/>
        <end position="37"/>
    </location>
</feature>
<feature type="compositionally biased region" description="Basic and acidic residues" evidence="7">
    <location>
        <begin position="125"/>
        <end position="134"/>
    </location>
</feature>
<dbReference type="Proteomes" id="UP000812966">
    <property type="component" value="Unassembled WGS sequence"/>
</dbReference>
<keyword evidence="3" id="KW-0999">Mitochondrion inner membrane</keyword>
<evidence type="ECO:0000313" key="9">
    <source>
        <dbReference type="Proteomes" id="UP000812966"/>
    </source>
</evidence>
<dbReference type="GO" id="GO:0097193">
    <property type="term" value="P:intrinsic apoptotic signaling pathway"/>
    <property type="evidence" value="ECO:0007669"/>
    <property type="project" value="InterPro"/>
</dbReference>
<keyword evidence="5" id="KW-0496">Mitochondrion</keyword>
<dbReference type="PANTHER" id="PTHR31107">
    <property type="entry name" value="APOPTOGENIC PROTEIN 1, MITOCHONDRIAL"/>
    <property type="match status" value="1"/>
</dbReference>
<protein>
    <submittedName>
        <fullName evidence="8">Uncharacterized protein</fullName>
    </submittedName>
</protein>
<comment type="similarity">
    <text evidence="2">Belongs to the COA8 family.</text>
</comment>
<dbReference type="EMBL" id="JABELV010000023">
    <property type="protein sequence ID" value="KAG7562939.1"/>
    <property type="molecule type" value="Genomic_DNA"/>
</dbReference>
<gene>
    <name evidence="8" type="ORF">FFLO_01629</name>
</gene>
<feature type="region of interest" description="Disordered" evidence="7">
    <location>
        <begin position="22"/>
        <end position="134"/>
    </location>
</feature>
<evidence type="ECO:0000256" key="6">
    <source>
        <dbReference type="ARBA" id="ARBA00023136"/>
    </source>
</evidence>